<feature type="compositionally biased region" description="Acidic residues" evidence="1">
    <location>
        <begin position="238"/>
        <end position="248"/>
    </location>
</feature>
<dbReference type="EMBL" id="JAULSV010000003">
    <property type="protein sequence ID" value="KAK0648130.1"/>
    <property type="molecule type" value="Genomic_DNA"/>
</dbReference>
<evidence type="ECO:0000313" key="2">
    <source>
        <dbReference type="EMBL" id="KAK0648130.1"/>
    </source>
</evidence>
<feature type="compositionally biased region" description="Basic and acidic residues" evidence="1">
    <location>
        <begin position="201"/>
        <end position="214"/>
    </location>
</feature>
<feature type="region of interest" description="Disordered" evidence="1">
    <location>
        <begin position="129"/>
        <end position="248"/>
    </location>
</feature>
<protein>
    <submittedName>
        <fullName evidence="2">Uncharacterized protein</fullName>
    </submittedName>
</protein>
<feature type="compositionally biased region" description="Acidic residues" evidence="1">
    <location>
        <begin position="166"/>
        <end position="184"/>
    </location>
</feature>
<sequence length="268" mass="29735">MAPGPGNGKKVDLTARETTFAKVYQNGRPPPGQLYWIVQYPPEGQGNWKLKHETGKVGYYILYCSLPEHGRHFIGPNALRQAAKHTLTPSHGKTGFYKDAIEEFGICVVDCDASKARLNNEMVVARMGKGTPRTISKKRISRHARLKKHKHQERSSKGGRNVVVADESENEDDDEDDEDYDDDDGASHSHDSIHAATVNNRGRDTQVGDYENRSSRRNPPPTFDPALEASTGSSSESPVDDVDMDDVYTDDPSLPFELLLYKPGSPVI</sequence>
<organism evidence="2 3">
    <name type="scientific">Cercophora newfieldiana</name>
    <dbReference type="NCBI Taxonomy" id="92897"/>
    <lineage>
        <taxon>Eukaryota</taxon>
        <taxon>Fungi</taxon>
        <taxon>Dikarya</taxon>
        <taxon>Ascomycota</taxon>
        <taxon>Pezizomycotina</taxon>
        <taxon>Sordariomycetes</taxon>
        <taxon>Sordariomycetidae</taxon>
        <taxon>Sordariales</taxon>
        <taxon>Lasiosphaeriaceae</taxon>
        <taxon>Cercophora</taxon>
    </lineage>
</organism>
<comment type="caution">
    <text evidence="2">The sequence shown here is derived from an EMBL/GenBank/DDBJ whole genome shotgun (WGS) entry which is preliminary data.</text>
</comment>
<dbReference type="Proteomes" id="UP001174936">
    <property type="component" value="Unassembled WGS sequence"/>
</dbReference>
<gene>
    <name evidence="2" type="ORF">B0T16DRAFT_407761</name>
</gene>
<accession>A0AA39YA21</accession>
<keyword evidence="3" id="KW-1185">Reference proteome</keyword>
<evidence type="ECO:0000313" key="3">
    <source>
        <dbReference type="Proteomes" id="UP001174936"/>
    </source>
</evidence>
<feature type="compositionally biased region" description="Basic residues" evidence="1">
    <location>
        <begin position="135"/>
        <end position="152"/>
    </location>
</feature>
<dbReference type="AlphaFoldDB" id="A0AA39YA21"/>
<name>A0AA39YA21_9PEZI</name>
<proteinExistence type="predicted"/>
<reference evidence="2" key="1">
    <citation type="submission" date="2023-06" db="EMBL/GenBank/DDBJ databases">
        <title>Genome-scale phylogeny and comparative genomics of the fungal order Sordariales.</title>
        <authorList>
            <consortium name="Lawrence Berkeley National Laboratory"/>
            <person name="Hensen N."/>
            <person name="Bonometti L."/>
            <person name="Westerberg I."/>
            <person name="Brannstrom I.O."/>
            <person name="Guillou S."/>
            <person name="Cros-Aarteil S."/>
            <person name="Calhoun S."/>
            <person name="Haridas S."/>
            <person name="Kuo A."/>
            <person name="Mondo S."/>
            <person name="Pangilinan J."/>
            <person name="Riley R."/>
            <person name="Labutti K."/>
            <person name="Andreopoulos B."/>
            <person name="Lipzen A."/>
            <person name="Chen C."/>
            <person name="Yanf M."/>
            <person name="Daum C."/>
            <person name="Ng V."/>
            <person name="Clum A."/>
            <person name="Steindorff A."/>
            <person name="Ohm R."/>
            <person name="Martin F."/>
            <person name="Silar P."/>
            <person name="Natvig D."/>
            <person name="Lalanne C."/>
            <person name="Gautier V."/>
            <person name="Ament-Velasquez S.L."/>
            <person name="Kruys A."/>
            <person name="Hutchinson M.I."/>
            <person name="Powell A.J."/>
            <person name="Barry K."/>
            <person name="Miller A.N."/>
            <person name="Grigoriev I.V."/>
            <person name="Debuchy R."/>
            <person name="Gladieux P."/>
            <person name="Thoren M.H."/>
            <person name="Johannesson H."/>
        </authorList>
    </citation>
    <scope>NUCLEOTIDE SEQUENCE</scope>
    <source>
        <strain evidence="2">SMH2532-1</strain>
    </source>
</reference>
<evidence type="ECO:0000256" key="1">
    <source>
        <dbReference type="SAM" id="MobiDB-lite"/>
    </source>
</evidence>